<dbReference type="Gene3D" id="3.50.50.60">
    <property type="entry name" value="FAD/NAD(P)-binding domain"/>
    <property type="match status" value="1"/>
</dbReference>
<dbReference type="PANTHER" id="PTHR13789">
    <property type="entry name" value="MONOOXYGENASE"/>
    <property type="match status" value="1"/>
</dbReference>
<feature type="domain" description="FAD-binding" evidence="3">
    <location>
        <begin position="290"/>
        <end position="350"/>
    </location>
</feature>
<name>E8U446_DEIML</name>
<protein>
    <submittedName>
        <fullName evidence="4">Fumarate reductase/succinate dehydrogenase flavoprotein domain protein</fullName>
    </submittedName>
</protein>
<keyword evidence="1" id="KW-0560">Oxidoreductase</keyword>
<evidence type="ECO:0000313" key="5">
    <source>
        <dbReference type="Proteomes" id="UP000008635"/>
    </source>
</evidence>
<sequence>MRTLIIGAGLAGLTAALALHHLGVEDIVILEKARALRPLGSGINVLPLAVRELDALGVLDDLVRDSVQLRELQYLTPRGQGIWAEQRGVHAGFRWPQLSISRGVLQQHLLRHVTARLGAGAVRTGAEVHALEPRARGRRVVCRDGRTFDADLVIGADGIRSATRQAAFPEAGGLQRNGLIIYRGAVWDAPFLDGRTMYIAGDTARKFVLYPMQERQNGREALQNWAVALPAPAGDDTARGHWNVPVNPEAFVDAFRGWTLPGVNVHDLIGRTPDVYAYPMVDIDPLPTWTDGDHLVLIGDAAHAMYPIGSNGGTQSIVDAAALAAHLARAATPAEALRAFDADRRPKMHRLQAANRHKGPEVVIDLASARRPHGFGHIDEVFSPQELQDIADRYAQDAAMSLHAVNATPRLLDPATRPALRTP</sequence>
<dbReference type="EMBL" id="CP002454">
    <property type="protein sequence ID" value="ADV65883.1"/>
    <property type="molecule type" value="Genomic_DNA"/>
</dbReference>
<reference evidence="4 5" key="1">
    <citation type="journal article" date="2011" name="Stand. Genomic Sci.">
        <title>Complete genome sequence of Deinococcus maricopensis type strain (LB-34).</title>
        <authorList>
            <person name="Pukall R."/>
            <person name="Zeytun A."/>
            <person name="Lucas S."/>
            <person name="Lapidus A."/>
            <person name="Hammon N."/>
            <person name="Deshpande S."/>
            <person name="Nolan M."/>
            <person name="Cheng J.F."/>
            <person name="Pitluck S."/>
            <person name="Liolios K."/>
            <person name="Pagani I."/>
            <person name="Mikhailova N."/>
            <person name="Ivanova N."/>
            <person name="Mavromatis K."/>
            <person name="Pati A."/>
            <person name="Tapia R."/>
            <person name="Han C."/>
            <person name="Goodwin L."/>
            <person name="Chen A."/>
            <person name="Palaniappan K."/>
            <person name="Land M."/>
            <person name="Hauser L."/>
            <person name="Chang Y.J."/>
            <person name="Jeffries C.D."/>
            <person name="Brambilla E.M."/>
            <person name="Rohde M."/>
            <person name="Goker M."/>
            <person name="Detter J.C."/>
            <person name="Woyke T."/>
            <person name="Bristow J."/>
            <person name="Eisen J.A."/>
            <person name="Markowitz V."/>
            <person name="Hugenholtz P."/>
            <person name="Kyrpides N.C."/>
            <person name="Klenk H.P."/>
        </authorList>
    </citation>
    <scope>NUCLEOTIDE SEQUENCE [LARGE SCALE GENOMIC DNA]</scope>
    <source>
        <strain evidence="5">DSM 21211 / LMG 22137 / NRRL B-23946 / LB-34</strain>
    </source>
</reference>
<reference evidence="5" key="2">
    <citation type="submission" date="2011-01" db="EMBL/GenBank/DDBJ databases">
        <title>The complete genome of Deinococcus maricopensis DSM 21211.</title>
        <authorList>
            <consortium name="US DOE Joint Genome Institute (JGI-PGF)"/>
            <person name="Lucas S."/>
            <person name="Copeland A."/>
            <person name="Lapidus A."/>
            <person name="Goodwin L."/>
            <person name="Pitluck S."/>
            <person name="Kyrpides N."/>
            <person name="Mavromatis K."/>
            <person name="Pagani I."/>
            <person name="Ivanova N."/>
            <person name="Ovchinnikova G."/>
            <person name="Zeytun A."/>
            <person name="Detter J.C."/>
            <person name="Han C."/>
            <person name="Land M."/>
            <person name="Hauser L."/>
            <person name="Markowitz V."/>
            <person name="Cheng J.-F."/>
            <person name="Hugenholtz P."/>
            <person name="Woyke T."/>
            <person name="Wu D."/>
            <person name="Pukall R."/>
            <person name="Gehrich-Schroeter G."/>
            <person name="Brambilla E."/>
            <person name="Klenk H.-P."/>
            <person name="Eisen J.A."/>
        </authorList>
    </citation>
    <scope>NUCLEOTIDE SEQUENCE [LARGE SCALE GENOMIC DNA]</scope>
    <source>
        <strain evidence="5">DSM 21211 / LMG 22137 / NRRL B-23946 / LB-34</strain>
    </source>
</reference>
<keyword evidence="2" id="KW-0503">Monooxygenase</keyword>
<dbReference type="SUPFAM" id="SSF51905">
    <property type="entry name" value="FAD/NAD(P)-binding domain"/>
    <property type="match status" value="1"/>
</dbReference>
<accession>E8U446</accession>
<gene>
    <name evidence="4" type="ordered locus">Deima_0219</name>
</gene>
<dbReference type="PRINTS" id="PR00420">
    <property type="entry name" value="RNGMNOXGNASE"/>
</dbReference>
<dbReference type="Proteomes" id="UP000008635">
    <property type="component" value="Chromosome"/>
</dbReference>
<dbReference type="OrthoDB" id="9806565at2"/>
<dbReference type="InterPro" id="IPR036188">
    <property type="entry name" value="FAD/NAD-bd_sf"/>
</dbReference>
<evidence type="ECO:0000259" key="3">
    <source>
        <dbReference type="Pfam" id="PF01494"/>
    </source>
</evidence>
<dbReference type="STRING" id="709986.Deima_0219"/>
<evidence type="ECO:0000313" key="4">
    <source>
        <dbReference type="EMBL" id="ADV65883.1"/>
    </source>
</evidence>
<evidence type="ECO:0000256" key="2">
    <source>
        <dbReference type="ARBA" id="ARBA00023033"/>
    </source>
</evidence>
<dbReference type="GO" id="GO:0004497">
    <property type="term" value="F:monooxygenase activity"/>
    <property type="evidence" value="ECO:0007669"/>
    <property type="project" value="UniProtKB-KW"/>
</dbReference>
<organism evidence="4 5">
    <name type="scientific">Deinococcus maricopensis (strain DSM 21211 / LMG 22137 / NRRL B-23946 / LB-34)</name>
    <dbReference type="NCBI Taxonomy" id="709986"/>
    <lineage>
        <taxon>Bacteria</taxon>
        <taxon>Thermotogati</taxon>
        <taxon>Deinococcota</taxon>
        <taxon>Deinococci</taxon>
        <taxon>Deinococcales</taxon>
        <taxon>Deinococcaceae</taxon>
        <taxon>Deinococcus</taxon>
    </lineage>
</organism>
<dbReference type="AlphaFoldDB" id="E8U446"/>
<keyword evidence="5" id="KW-1185">Reference proteome</keyword>
<dbReference type="KEGG" id="dmr:Deima_0219"/>
<dbReference type="eggNOG" id="COG0654">
    <property type="taxonomic scope" value="Bacteria"/>
</dbReference>
<dbReference type="GO" id="GO:0071949">
    <property type="term" value="F:FAD binding"/>
    <property type="evidence" value="ECO:0007669"/>
    <property type="project" value="InterPro"/>
</dbReference>
<dbReference type="Pfam" id="PF01494">
    <property type="entry name" value="FAD_binding_3"/>
    <property type="match status" value="2"/>
</dbReference>
<dbReference type="Gene3D" id="3.30.9.30">
    <property type="match status" value="1"/>
</dbReference>
<proteinExistence type="predicted"/>
<feature type="domain" description="FAD-binding" evidence="3">
    <location>
        <begin position="3"/>
        <end position="169"/>
    </location>
</feature>
<dbReference type="SUPFAM" id="SSF54373">
    <property type="entry name" value="FAD-linked reductases, C-terminal domain"/>
    <property type="match status" value="1"/>
</dbReference>
<dbReference type="NCBIfam" id="NF005720">
    <property type="entry name" value="PRK07538.1"/>
    <property type="match status" value="1"/>
</dbReference>
<dbReference type="InterPro" id="IPR050493">
    <property type="entry name" value="FAD-dep_Monooxygenase_BioMet"/>
</dbReference>
<dbReference type="RefSeq" id="WP_013555388.1">
    <property type="nucleotide sequence ID" value="NC_014958.1"/>
</dbReference>
<evidence type="ECO:0000256" key="1">
    <source>
        <dbReference type="ARBA" id="ARBA00023002"/>
    </source>
</evidence>
<dbReference type="HOGENOM" id="CLU_009665_19_5_0"/>
<dbReference type="PANTHER" id="PTHR13789:SF268">
    <property type="entry name" value="5-METHYLPHENAZINE-1-CARBOXYLATE 1-MONOOXYGENASE"/>
    <property type="match status" value="1"/>
</dbReference>
<dbReference type="InterPro" id="IPR002938">
    <property type="entry name" value="FAD-bd"/>
</dbReference>